<dbReference type="PANTHER" id="PTHR15503:SF45">
    <property type="entry name" value="RNA-DIRECTED DNA POLYMERASE HOMOLOG"/>
    <property type="match status" value="1"/>
</dbReference>
<comment type="caution">
    <text evidence="2">The sequence shown here is derived from an EMBL/GenBank/DDBJ whole genome shotgun (WGS) entry which is preliminary data.</text>
</comment>
<feature type="domain" description="Reverse transcriptase" evidence="1">
    <location>
        <begin position="218"/>
        <end position="278"/>
    </location>
</feature>
<evidence type="ECO:0000313" key="2">
    <source>
        <dbReference type="EMBL" id="KAA0067042.1"/>
    </source>
</evidence>
<dbReference type="Gene3D" id="3.10.10.10">
    <property type="entry name" value="HIV Type 1 Reverse Transcriptase, subunit A, domain 1"/>
    <property type="match status" value="1"/>
</dbReference>
<dbReference type="PANTHER" id="PTHR15503">
    <property type="entry name" value="LDOC1 RELATED"/>
    <property type="match status" value="1"/>
</dbReference>
<gene>
    <name evidence="2" type="ORF">E6C27_scaffold38G00830</name>
</gene>
<sequence length="295" mass="33137">MVVLRNSLRLPHTSLPLHSKEKFLPLLVKRPSELHVGLEVESLNGVLSVSMSSREVLLSKEKIKACRIEIANQRLDVTLLVLDMQDLDVILGMDWLSANHASIDYFRKEVVFNPPSRTSFKFKGAGIVCVPKVISAMKASNYSARYPNVFPDELPGLPPPREINFAIELEPGAAPILRAPYKMAPAELKKLKVQLQVLLDKGFIRPSVSPWGALVLFVKKKDGSMRLCIDYRELNKVTIKNRYPLPRIDDLFDQLQGATVLSKIDLRSGYHQLRIRDSDFLKLLSVPDTGILSSS</sequence>
<dbReference type="Proteomes" id="UP000321393">
    <property type="component" value="Unassembled WGS sequence"/>
</dbReference>
<dbReference type="InterPro" id="IPR032567">
    <property type="entry name" value="RTL1-rel"/>
</dbReference>
<evidence type="ECO:0000259" key="1">
    <source>
        <dbReference type="Pfam" id="PF00078"/>
    </source>
</evidence>
<dbReference type="InterPro" id="IPR043128">
    <property type="entry name" value="Rev_trsase/Diguanyl_cyclase"/>
</dbReference>
<dbReference type="Gene3D" id="3.30.70.270">
    <property type="match status" value="1"/>
</dbReference>
<dbReference type="InterPro" id="IPR021109">
    <property type="entry name" value="Peptidase_aspartic_dom_sf"/>
</dbReference>
<reference evidence="2 3" key="1">
    <citation type="submission" date="2019-08" db="EMBL/GenBank/DDBJ databases">
        <title>Draft genome sequences of two oriental melons (Cucumis melo L. var makuwa).</title>
        <authorList>
            <person name="Kwon S.-Y."/>
        </authorList>
    </citation>
    <scope>NUCLEOTIDE SEQUENCE [LARGE SCALE GENOMIC DNA]</scope>
    <source>
        <strain evidence="3">cv. SW 3</strain>
        <tissue evidence="2">Leaf</tissue>
    </source>
</reference>
<dbReference type="OrthoDB" id="1702664at2759"/>
<organism evidence="2 3">
    <name type="scientific">Cucumis melo var. makuwa</name>
    <name type="common">Oriental melon</name>
    <dbReference type="NCBI Taxonomy" id="1194695"/>
    <lineage>
        <taxon>Eukaryota</taxon>
        <taxon>Viridiplantae</taxon>
        <taxon>Streptophyta</taxon>
        <taxon>Embryophyta</taxon>
        <taxon>Tracheophyta</taxon>
        <taxon>Spermatophyta</taxon>
        <taxon>Magnoliopsida</taxon>
        <taxon>eudicotyledons</taxon>
        <taxon>Gunneridae</taxon>
        <taxon>Pentapetalae</taxon>
        <taxon>rosids</taxon>
        <taxon>fabids</taxon>
        <taxon>Cucurbitales</taxon>
        <taxon>Cucurbitaceae</taxon>
        <taxon>Benincaseae</taxon>
        <taxon>Cucumis</taxon>
    </lineage>
</organism>
<dbReference type="AlphaFoldDB" id="A0A5A7VF94"/>
<dbReference type="InterPro" id="IPR043502">
    <property type="entry name" value="DNA/RNA_pol_sf"/>
</dbReference>
<dbReference type="Pfam" id="PF00078">
    <property type="entry name" value="RVT_1"/>
    <property type="match status" value="1"/>
</dbReference>
<dbReference type="EMBL" id="SSTE01000699">
    <property type="protein sequence ID" value="KAA0067042.1"/>
    <property type="molecule type" value="Genomic_DNA"/>
</dbReference>
<dbReference type="InterPro" id="IPR000477">
    <property type="entry name" value="RT_dom"/>
</dbReference>
<protein>
    <submittedName>
        <fullName evidence="2">Ty3-gypsy retrotransposon protein</fullName>
    </submittedName>
</protein>
<dbReference type="CDD" id="cd00303">
    <property type="entry name" value="retropepsin_like"/>
    <property type="match status" value="1"/>
</dbReference>
<name>A0A5A7VF94_CUCMM</name>
<accession>A0A5A7VF94</accession>
<dbReference type="Pfam" id="PF08284">
    <property type="entry name" value="RVP_2"/>
    <property type="match status" value="1"/>
</dbReference>
<proteinExistence type="predicted"/>
<evidence type="ECO:0000313" key="3">
    <source>
        <dbReference type="Proteomes" id="UP000321393"/>
    </source>
</evidence>
<dbReference type="Gene3D" id="2.40.70.10">
    <property type="entry name" value="Acid Proteases"/>
    <property type="match status" value="1"/>
</dbReference>
<dbReference type="CDD" id="cd01647">
    <property type="entry name" value="RT_LTR"/>
    <property type="match status" value="1"/>
</dbReference>
<dbReference type="SUPFAM" id="SSF56672">
    <property type="entry name" value="DNA/RNA polymerases"/>
    <property type="match status" value="1"/>
</dbReference>